<accession>A0A1T5G3Q2</accession>
<dbReference type="OrthoDB" id="709483at2"/>
<dbReference type="RefSeq" id="WP_139375387.1">
    <property type="nucleotide sequence ID" value="NZ_FUZF01000021.1"/>
</dbReference>
<evidence type="ECO:0000313" key="2">
    <source>
        <dbReference type="EMBL" id="SKC02972.1"/>
    </source>
</evidence>
<proteinExistence type="predicted"/>
<organism evidence="2 3">
    <name type="scientific">Sphingobacterium nematocida</name>
    <dbReference type="NCBI Taxonomy" id="1513896"/>
    <lineage>
        <taxon>Bacteria</taxon>
        <taxon>Pseudomonadati</taxon>
        <taxon>Bacteroidota</taxon>
        <taxon>Sphingobacteriia</taxon>
        <taxon>Sphingobacteriales</taxon>
        <taxon>Sphingobacteriaceae</taxon>
        <taxon>Sphingobacterium</taxon>
    </lineage>
</organism>
<reference evidence="3" key="1">
    <citation type="submission" date="2017-02" db="EMBL/GenBank/DDBJ databases">
        <authorList>
            <person name="Varghese N."/>
            <person name="Submissions S."/>
        </authorList>
    </citation>
    <scope>NUCLEOTIDE SEQUENCE [LARGE SCALE GENOMIC DNA]</scope>
    <source>
        <strain evidence="3">DSM 24091</strain>
    </source>
</reference>
<gene>
    <name evidence="2" type="ORF">SAMN05660841_03725</name>
</gene>
<dbReference type="EMBL" id="FUZF01000021">
    <property type="protein sequence ID" value="SKC02972.1"/>
    <property type="molecule type" value="Genomic_DNA"/>
</dbReference>
<evidence type="ECO:0000256" key="1">
    <source>
        <dbReference type="SAM" id="MobiDB-lite"/>
    </source>
</evidence>
<evidence type="ECO:0000313" key="3">
    <source>
        <dbReference type="Proteomes" id="UP000190150"/>
    </source>
</evidence>
<protein>
    <submittedName>
        <fullName evidence="2">Uncharacterized protein</fullName>
    </submittedName>
</protein>
<name>A0A1T5G3Q2_9SPHI</name>
<sequence>MKNIAQKIRPWFRKVKDSLLKGSSNTYRDPKRTEAETKLDQFRQAAINAVDMPNDYLDRHLYWRMDPLDKKTPKDLPIQSFPKKDVYKCFGWQLHPYDIQKLSEYIDANPRLERIQTNSIIAGASEADILILTSGSGKYHIDSFLSDIDTSNKIVIIASVRELDSIKQDINHRIDAHFNKLKPFSIADFNTLIDEVILTAQAEQPEENTSKKRLKTSRTDQIRL</sequence>
<dbReference type="Proteomes" id="UP000190150">
    <property type="component" value="Unassembled WGS sequence"/>
</dbReference>
<keyword evidence="3" id="KW-1185">Reference proteome</keyword>
<feature type="region of interest" description="Disordered" evidence="1">
    <location>
        <begin position="204"/>
        <end position="224"/>
    </location>
</feature>
<dbReference type="AlphaFoldDB" id="A0A1T5G3Q2"/>